<organism evidence="2 3">
    <name type="scientific">Luteococcus japonicus</name>
    <dbReference type="NCBI Taxonomy" id="33984"/>
    <lineage>
        <taxon>Bacteria</taxon>
        <taxon>Bacillati</taxon>
        <taxon>Actinomycetota</taxon>
        <taxon>Actinomycetes</taxon>
        <taxon>Propionibacteriales</taxon>
        <taxon>Propionibacteriaceae</taxon>
        <taxon>Luteococcus</taxon>
    </lineage>
</organism>
<evidence type="ECO:0000313" key="2">
    <source>
        <dbReference type="EMBL" id="ROR53233.1"/>
    </source>
</evidence>
<dbReference type="EMBL" id="RKHG01000001">
    <property type="protein sequence ID" value="ROR53233.1"/>
    <property type="molecule type" value="Genomic_DNA"/>
</dbReference>
<dbReference type="GO" id="GO:0008236">
    <property type="term" value="F:serine-type peptidase activity"/>
    <property type="evidence" value="ECO:0007669"/>
    <property type="project" value="InterPro"/>
</dbReference>
<dbReference type="GO" id="GO:0004177">
    <property type="term" value="F:aminopeptidase activity"/>
    <property type="evidence" value="ECO:0007669"/>
    <property type="project" value="UniProtKB-KW"/>
</dbReference>
<dbReference type="GO" id="GO:0006508">
    <property type="term" value="P:proteolysis"/>
    <property type="evidence" value="ECO:0007669"/>
    <property type="project" value="InterPro"/>
</dbReference>
<accession>A0A3N1ZQP6</accession>
<dbReference type="SUPFAM" id="SSF53474">
    <property type="entry name" value="alpha/beta-Hydrolases"/>
    <property type="match status" value="1"/>
</dbReference>
<proteinExistence type="predicted"/>
<dbReference type="InterPro" id="IPR029058">
    <property type="entry name" value="AB_hydrolase_fold"/>
</dbReference>
<dbReference type="Pfam" id="PF00326">
    <property type="entry name" value="Peptidase_S9"/>
    <property type="match status" value="1"/>
</dbReference>
<keyword evidence="2" id="KW-0378">Hydrolase</keyword>
<dbReference type="Gene3D" id="3.40.50.1820">
    <property type="entry name" value="alpha/beta hydrolase"/>
    <property type="match status" value="1"/>
</dbReference>
<evidence type="ECO:0000259" key="1">
    <source>
        <dbReference type="Pfam" id="PF00326"/>
    </source>
</evidence>
<dbReference type="RefSeq" id="WP_148060440.1">
    <property type="nucleotide sequence ID" value="NZ_RKHG01000001.1"/>
</dbReference>
<dbReference type="AlphaFoldDB" id="A0A3N1ZQP6"/>
<dbReference type="PANTHER" id="PTHR43056:SF5">
    <property type="entry name" value="PEPTIDASE S9 PROLYL OLIGOPEPTIDASE CATALYTIC DOMAIN-CONTAINING PROTEIN"/>
    <property type="match status" value="1"/>
</dbReference>
<feature type="domain" description="Peptidase S9 prolyl oligopeptidase catalytic" evidence="1">
    <location>
        <begin position="421"/>
        <end position="626"/>
    </location>
</feature>
<dbReference type="Proteomes" id="UP000275749">
    <property type="component" value="Unassembled WGS sequence"/>
</dbReference>
<name>A0A3N1ZQP6_9ACTN</name>
<dbReference type="PANTHER" id="PTHR43056">
    <property type="entry name" value="PEPTIDASE S9 PROLYL OLIGOPEPTIDASE"/>
    <property type="match status" value="1"/>
</dbReference>
<dbReference type="InterPro" id="IPR001375">
    <property type="entry name" value="Peptidase_S9_cat"/>
</dbReference>
<keyword evidence="2" id="KW-0645">Protease</keyword>
<comment type="caution">
    <text evidence="2">The sequence shown here is derived from an EMBL/GenBank/DDBJ whole genome shotgun (WGS) entry which is preliminary data.</text>
</comment>
<keyword evidence="2" id="KW-0031">Aminopeptidase</keyword>
<gene>
    <name evidence="2" type="ORF">EDD41_0365</name>
</gene>
<dbReference type="SUPFAM" id="SSF69322">
    <property type="entry name" value="Tricorn protease domain 2"/>
    <property type="match status" value="1"/>
</dbReference>
<sequence>MTTTECTPLPCGSWPSVVDVDALLKAGTGLSSVGVDGDDVYWLESRPELDGRTVLVRLRDGRATDATPTDASVRSRVQEYGGGTWHARDGIVAWCNDSDGAVHVIEDGADRAITGTNRDLRFAGLRVDAARRLVLAVREDHRGADEAVTTVVALDLDGDNGDGGRVLAEGSDFYAHPELSDGGRLAWVEWSHPNMPWDGSRIMVLDLAEDGTGELRQVAGGDEISVLHPRWAGEDLVFMSDETGFWNPWILRGDDTRQQLLSSDKDFCRPLWVLPNDLYAAHGRTLVTFCYDDARARVCLLDLDGGEPRWVEGTFADVDSIAAGPAGIFLNVDHADRHAQILRLDPSTMQTTAVQEAASSQPAPEWVSRPESVWFEGRHSRSQAWYYPPANPQACLPEGELAPMIVNTHGGPTGMAPGIYRTDFQFWTSRGFAVLDVNYSGSAGFGRAYRNRLYGTWGIADVDDCVDAVQAIVERRLADPRRIVIQGGSAGGYTTLQALVVSDVFAAGVSRYGIGDLETLVTDTHKFESRYPFLLVAPYPEGRQVYLDRSPIHHVDRLSSPMLILQGLDDKVVPPNQAESMAQAVRAKKLPVALILFEGEGHGFRKQSTRRAVVEAQLSFFSQLFGFTPADEVPRLEVENLA</sequence>
<protein>
    <submittedName>
        <fullName evidence="2">Dipeptidyl aminopeptidase/acylaminoacyl peptidase</fullName>
    </submittedName>
</protein>
<dbReference type="InterPro" id="IPR050585">
    <property type="entry name" value="Xaa-Pro_dipeptidyl-ppase/CocE"/>
</dbReference>
<evidence type="ECO:0000313" key="3">
    <source>
        <dbReference type="Proteomes" id="UP000275749"/>
    </source>
</evidence>
<reference evidence="2 3" key="1">
    <citation type="submission" date="2018-11" db="EMBL/GenBank/DDBJ databases">
        <title>Sequencing the genomes of 1000 actinobacteria strains.</title>
        <authorList>
            <person name="Klenk H.-P."/>
        </authorList>
    </citation>
    <scope>NUCLEOTIDE SEQUENCE [LARGE SCALE GENOMIC DNA]</scope>
    <source>
        <strain evidence="2 3">DSM 10546</strain>
    </source>
</reference>